<dbReference type="InParanoid" id="A0A1Q3BW92"/>
<name>A0A1Q3BW92_CEPFO</name>
<dbReference type="AlphaFoldDB" id="A0A1Q3BW92"/>
<proteinExistence type="predicted"/>
<reference evidence="2" key="1">
    <citation type="submission" date="2016-04" db="EMBL/GenBank/DDBJ databases">
        <title>Cephalotus genome sequencing.</title>
        <authorList>
            <person name="Fukushima K."/>
            <person name="Hasebe M."/>
            <person name="Fang X."/>
        </authorList>
    </citation>
    <scope>NUCLEOTIDE SEQUENCE [LARGE SCALE GENOMIC DNA]</scope>
    <source>
        <strain evidence="2">cv. St1</strain>
    </source>
</reference>
<keyword evidence="2" id="KW-1185">Reference proteome</keyword>
<dbReference type="PANTHER" id="PTHR35317:SF31">
    <property type="entry name" value="DUF4219 DOMAIN-CONTAINING PROTEIN"/>
    <property type="match status" value="1"/>
</dbReference>
<organism evidence="1 2">
    <name type="scientific">Cephalotus follicularis</name>
    <name type="common">Albany pitcher plant</name>
    <dbReference type="NCBI Taxonomy" id="3775"/>
    <lineage>
        <taxon>Eukaryota</taxon>
        <taxon>Viridiplantae</taxon>
        <taxon>Streptophyta</taxon>
        <taxon>Embryophyta</taxon>
        <taxon>Tracheophyta</taxon>
        <taxon>Spermatophyta</taxon>
        <taxon>Magnoliopsida</taxon>
        <taxon>eudicotyledons</taxon>
        <taxon>Gunneridae</taxon>
        <taxon>Pentapetalae</taxon>
        <taxon>rosids</taxon>
        <taxon>fabids</taxon>
        <taxon>Oxalidales</taxon>
        <taxon>Cephalotaceae</taxon>
        <taxon>Cephalotus</taxon>
    </lineage>
</organism>
<dbReference type="Pfam" id="PF14223">
    <property type="entry name" value="Retrotran_gag_2"/>
    <property type="match status" value="1"/>
</dbReference>
<accession>A0A1Q3BW92</accession>
<evidence type="ECO:0000313" key="2">
    <source>
        <dbReference type="Proteomes" id="UP000187406"/>
    </source>
</evidence>
<protein>
    <submittedName>
        <fullName evidence="1">UBN2 domain-containing protein</fullName>
    </submittedName>
</protein>
<dbReference type="OrthoDB" id="1000765at2759"/>
<comment type="caution">
    <text evidence="1">The sequence shown here is derived from an EMBL/GenBank/DDBJ whole genome shotgun (WGS) entry which is preliminary data.</text>
</comment>
<gene>
    <name evidence="1" type="ORF">CFOL_v3_15743</name>
</gene>
<dbReference type="PANTHER" id="PTHR35317">
    <property type="entry name" value="OS04G0629600 PROTEIN"/>
    <property type="match status" value="1"/>
</dbReference>
<sequence>MENLPAPPVFAGEDYGFWLSKMMTYLNAYDLWNTIEKGYTPPKGELPHDTSVSHIKKLKEEKTKNFKALTFLHFAVSNTLFPRIVSAKSAKEAWDTLKEVFQGSERTKAIRVLHLRRQFSNLKMKESEEVKDYISKLMEILNQMKIFGEDFTDKEIVERLLISLPEKFDSKIAFMEESRDLAKLTVTELIGSLQAYEQRLMKRT</sequence>
<evidence type="ECO:0000313" key="1">
    <source>
        <dbReference type="EMBL" id="GAV72255.1"/>
    </source>
</evidence>
<dbReference type="EMBL" id="BDDD01000989">
    <property type="protein sequence ID" value="GAV72255.1"/>
    <property type="molecule type" value="Genomic_DNA"/>
</dbReference>
<dbReference type="STRING" id="3775.A0A1Q3BW92"/>
<dbReference type="Proteomes" id="UP000187406">
    <property type="component" value="Unassembled WGS sequence"/>
</dbReference>